<keyword evidence="2" id="KW-1185">Reference proteome</keyword>
<proteinExistence type="predicted"/>
<name>A0ABY0TCH7_9PROT</name>
<gene>
    <name evidence="1" type="ORF">SAMN05216402_1585</name>
</gene>
<organism evidence="1 2">
    <name type="scientific">Nitrosospira multiformis</name>
    <dbReference type="NCBI Taxonomy" id="1231"/>
    <lineage>
        <taxon>Bacteria</taxon>
        <taxon>Pseudomonadati</taxon>
        <taxon>Pseudomonadota</taxon>
        <taxon>Betaproteobacteria</taxon>
        <taxon>Nitrosomonadales</taxon>
        <taxon>Nitrosomonadaceae</taxon>
        <taxon>Nitrosospira</taxon>
    </lineage>
</organism>
<sequence length="137" mass="14141">MANISWSTSIQVAGGPTITVTQGPIVAEAIERIEVSVPAGSDKKLISLPAGPISDIHLLLIKSSHYKDITFKVSDGSNTADGDGLALTGPQFFSGGAAALFGSDQEAHFLEFINSSTSGDTAQIEIFVARDATPPAP</sequence>
<evidence type="ECO:0000313" key="1">
    <source>
        <dbReference type="EMBL" id="SDQ62192.1"/>
    </source>
</evidence>
<reference evidence="1 2" key="1">
    <citation type="submission" date="2016-10" db="EMBL/GenBank/DDBJ databases">
        <authorList>
            <person name="Varghese N."/>
            <person name="Submissions S."/>
        </authorList>
    </citation>
    <scope>NUCLEOTIDE SEQUENCE [LARGE SCALE GENOMIC DNA]</scope>
    <source>
        <strain evidence="1 2">Nl1</strain>
    </source>
</reference>
<dbReference type="EMBL" id="FNKY01000001">
    <property type="protein sequence ID" value="SDQ62192.1"/>
    <property type="molecule type" value="Genomic_DNA"/>
</dbReference>
<comment type="caution">
    <text evidence="1">The sequence shown here is derived from an EMBL/GenBank/DDBJ whole genome shotgun (WGS) entry which is preliminary data.</text>
</comment>
<protein>
    <submittedName>
        <fullName evidence="1">Uncharacterized protein</fullName>
    </submittedName>
</protein>
<evidence type="ECO:0000313" key="2">
    <source>
        <dbReference type="Proteomes" id="UP000183471"/>
    </source>
</evidence>
<accession>A0ABY0TCH7</accession>
<dbReference type="RefSeq" id="WP_074631834.1">
    <property type="nucleotide sequence ID" value="NZ_FNKY01000001.1"/>
</dbReference>
<dbReference type="Proteomes" id="UP000183471">
    <property type="component" value="Unassembled WGS sequence"/>
</dbReference>